<evidence type="ECO:0000256" key="5">
    <source>
        <dbReference type="PROSITE-ProRule" id="PRU00042"/>
    </source>
</evidence>
<keyword evidence="1" id="KW-0479">Metal-binding</keyword>
<name>A0A165M8I8_EXIGL</name>
<dbReference type="PROSITE" id="PS00028">
    <property type="entry name" value="ZINC_FINGER_C2H2_1"/>
    <property type="match status" value="2"/>
</dbReference>
<dbReference type="InterPro" id="IPR036236">
    <property type="entry name" value="Znf_C2H2_sf"/>
</dbReference>
<evidence type="ECO:0000313" key="9">
    <source>
        <dbReference type="Proteomes" id="UP000077266"/>
    </source>
</evidence>
<dbReference type="EMBL" id="KV425914">
    <property type="protein sequence ID" value="KZV98911.1"/>
    <property type="molecule type" value="Genomic_DNA"/>
</dbReference>
<evidence type="ECO:0000256" key="2">
    <source>
        <dbReference type="ARBA" id="ARBA00022737"/>
    </source>
</evidence>
<dbReference type="InterPro" id="IPR013087">
    <property type="entry name" value="Znf_C2H2_type"/>
</dbReference>
<evidence type="ECO:0000259" key="7">
    <source>
        <dbReference type="PROSITE" id="PS50157"/>
    </source>
</evidence>
<protein>
    <recommendedName>
        <fullName evidence="7">C2H2-type domain-containing protein</fullName>
    </recommendedName>
</protein>
<evidence type="ECO:0000256" key="4">
    <source>
        <dbReference type="ARBA" id="ARBA00022833"/>
    </source>
</evidence>
<dbReference type="Gene3D" id="3.30.160.60">
    <property type="entry name" value="Classic Zinc Finger"/>
    <property type="match status" value="2"/>
</dbReference>
<dbReference type="GO" id="GO:0000981">
    <property type="term" value="F:DNA-binding transcription factor activity, RNA polymerase II-specific"/>
    <property type="evidence" value="ECO:0007669"/>
    <property type="project" value="TreeGrafter"/>
</dbReference>
<keyword evidence="4" id="KW-0862">Zinc</keyword>
<dbReference type="PANTHER" id="PTHR23235:SF120">
    <property type="entry name" value="KRUPPEL-LIKE FACTOR 15"/>
    <property type="match status" value="1"/>
</dbReference>
<gene>
    <name evidence="8" type="ORF">EXIGLDRAFT_726801</name>
</gene>
<dbReference type="STRING" id="1314781.A0A165M8I8"/>
<reference evidence="8 9" key="1">
    <citation type="journal article" date="2016" name="Mol. Biol. Evol.">
        <title>Comparative Genomics of Early-Diverging Mushroom-Forming Fungi Provides Insights into the Origins of Lignocellulose Decay Capabilities.</title>
        <authorList>
            <person name="Nagy L.G."/>
            <person name="Riley R."/>
            <person name="Tritt A."/>
            <person name="Adam C."/>
            <person name="Daum C."/>
            <person name="Floudas D."/>
            <person name="Sun H."/>
            <person name="Yadav J.S."/>
            <person name="Pangilinan J."/>
            <person name="Larsson K.H."/>
            <person name="Matsuura K."/>
            <person name="Barry K."/>
            <person name="Labutti K."/>
            <person name="Kuo R."/>
            <person name="Ohm R.A."/>
            <person name="Bhattacharya S.S."/>
            <person name="Shirouzu T."/>
            <person name="Yoshinaga Y."/>
            <person name="Martin F.M."/>
            <person name="Grigoriev I.V."/>
            <person name="Hibbett D.S."/>
        </authorList>
    </citation>
    <scope>NUCLEOTIDE SEQUENCE [LARGE SCALE GENOMIC DNA]</scope>
    <source>
        <strain evidence="8 9">HHB12029</strain>
    </source>
</reference>
<evidence type="ECO:0000313" key="8">
    <source>
        <dbReference type="EMBL" id="KZV98911.1"/>
    </source>
</evidence>
<feature type="compositionally biased region" description="Polar residues" evidence="6">
    <location>
        <begin position="1"/>
        <end position="20"/>
    </location>
</feature>
<feature type="region of interest" description="Disordered" evidence="6">
    <location>
        <begin position="61"/>
        <end position="136"/>
    </location>
</feature>
<dbReference type="OrthoDB" id="6365676at2759"/>
<dbReference type="FunFam" id="3.30.160.60:FF:000125">
    <property type="entry name" value="Putative zinc finger protein 143"/>
    <property type="match status" value="1"/>
</dbReference>
<dbReference type="GO" id="GO:0000978">
    <property type="term" value="F:RNA polymerase II cis-regulatory region sequence-specific DNA binding"/>
    <property type="evidence" value="ECO:0007669"/>
    <property type="project" value="UniProtKB-ARBA"/>
</dbReference>
<evidence type="ECO:0000256" key="3">
    <source>
        <dbReference type="ARBA" id="ARBA00022771"/>
    </source>
</evidence>
<feature type="domain" description="C2H2-type" evidence="7">
    <location>
        <begin position="144"/>
        <end position="174"/>
    </location>
</feature>
<dbReference type="SMART" id="SM00355">
    <property type="entry name" value="ZnF_C2H2"/>
    <property type="match status" value="2"/>
</dbReference>
<feature type="region of interest" description="Disordered" evidence="6">
    <location>
        <begin position="1"/>
        <end position="33"/>
    </location>
</feature>
<dbReference type="Pfam" id="PF00096">
    <property type="entry name" value="zf-C2H2"/>
    <property type="match status" value="2"/>
</dbReference>
<evidence type="ECO:0000256" key="1">
    <source>
        <dbReference type="ARBA" id="ARBA00022723"/>
    </source>
</evidence>
<proteinExistence type="predicted"/>
<dbReference type="InParanoid" id="A0A165M8I8"/>
<keyword evidence="9" id="KW-1185">Reference proteome</keyword>
<feature type="compositionally biased region" description="Low complexity" evidence="6">
    <location>
        <begin position="61"/>
        <end position="73"/>
    </location>
</feature>
<dbReference type="GO" id="GO:0008270">
    <property type="term" value="F:zinc ion binding"/>
    <property type="evidence" value="ECO:0007669"/>
    <property type="project" value="UniProtKB-KW"/>
</dbReference>
<sequence length="211" mass="23077">MLASRSSLFPSTSFTRTQVGSDEDADGDIDDDCKPALALLSMSRWTPSLSLAATPVLRASALSSPAASRSPSPYGSIATKRDLDASSPEPTARSSSPEDHAARPFKRQRVNVPAPVPNLTKKSRGRRVPRADDAEVQKDAARKYVCPVPECGKGFSRGEHLKRHTRSIHTNDRPFTCPVKGCNRTFTRHDNLLQHQRAHATPLLVPNNDRC</sequence>
<organism evidence="8 9">
    <name type="scientific">Exidia glandulosa HHB12029</name>
    <dbReference type="NCBI Taxonomy" id="1314781"/>
    <lineage>
        <taxon>Eukaryota</taxon>
        <taxon>Fungi</taxon>
        <taxon>Dikarya</taxon>
        <taxon>Basidiomycota</taxon>
        <taxon>Agaricomycotina</taxon>
        <taxon>Agaricomycetes</taxon>
        <taxon>Auriculariales</taxon>
        <taxon>Exidiaceae</taxon>
        <taxon>Exidia</taxon>
    </lineage>
</organism>
<evidence type="ECO:0000256" key="6">
    <source>
        <dbReference type="SAM" id="MobiDB-lite"/>
    </source>
</evidence>
<keyword evidence="3 5" id="KW-0863">Zinc-finger</keyword>
<feature type="domain" description="C2H2-type" evidence="7">
    <location>
        <begin position="175"/>
        <end position="200"/>
    </location>
</feature>
<dbReference type="PROSITE" id="PS50157">
    <property type="entry name" value="ZINC_FINGER_C2H2_2"/>
    <property type="match status" value="2"/>
</dbReference>
<dbReference type="AlphaFoldDB" id="A0A165M8I8"/>
<dbReference type="Proteomes" id="UP000077266">
    <property type="component" value="Unassembled WGS sequence"/>
</dbReference>
<keyword evidence="2" id="KW-0677">Repeat</keyword>
<dbReference type="PANTHER" id="PTHR23235">
    <property type="entry name" value="KRUEPPEL-LIKE TRANSCRIPTION FACTOR"/>
    <property type="match status" value="1"/>
</dbReference>
<feature type="compositionally biased region" description="Acidic residues" evidence="6">
    <location>
        <begin position="21"/>
        <end position="31"/>
    </location>
</feature>
<accession>A0A165M8I8</accession>
<dbReference type="SUPFAM" id="SSF57667">
    <property type="entry name" value="beta-beta-alpha zinc fingers"/>
    <property type="match status" value="1"/>
</dbReference>